<dbReference type="InterPro" id="IPR053139">
    <property type="entry name" value="Surface_bspA-like"/>
</dbReference>
<comment type="caution">
    <text evidence="1">The sequence shown here is derived from an EMBL/GenBank/DDBJ whole genome shotgun (WGS) entry which is preliminary data.</text>
</comment>
<reference evidence="1" key="1">
    <citation type="submission" date="2023-08" db="EMBL/GenBank/DDBJ databases">
        <authorList>
            <person name="Audoor S."/>
            <person name="Bilcke G."/>
        </authorList>
    </citation>
    <scope>NUCLEOTIDE SEQUENCE</scope>
</reference>
<sequence>MSLQQHVAKRQKTTENVPIVNFVYKGRPKINIPAGVSHVTTSQRVRKIKEEYFLYCRTLRFLSIGQSVQEIERSAFQGCTYLTTVELQEGIKIISSGAFRGCTSLLEIDVPKTVETIERDGFQGCAALKHVRCHYDEGLLDDIGDRAFMNCSSLVDVTLPQEVTYFGEEVFKNCTSLCAVAWPECEHIPSDTFKGCTSLVGVEIPVIDGLYIAESAFTGCAHLINIWVPAYYSRPSDLFSFFIFLSCERMMIPGEDGQDRFVNRLQRIRDRYTNLPVHMVCYYSSLATVEELVEVFNTENALKEENIQDCHGLTPFHVVAASANLRIDLFQCLVDHYPIEVLERKDKNGQMMMEYLIEHKSSHAVPLVKLAIQKLAMDRFNMQRLGQSKEAELLRRFELIRSDNDTVTRMEHFDSFKKFARYCVMTATTSLIELALWKMKMNRGQKEDLEADDTSRTDCRCQCGADIVIGNVFGYLCKSRSDLFSDGHDERYSTSAVC</sequence>
<dbReference type="Gene3D" id="1.25.40.20">
    <property type="entry name" value="Ankyrin repeat-containing domain"/>
    <property type="match status" value="1"/>
</dbReference>
<dbReference type="EMBL" id="CAKOGP040001947">
    <property type="protein sequence ID" value="CAJ1957558.1"/>
    <property type="molecule type" value="Genomic_DNA"/>
</dbReference>
<dbReference type="InterPro" id="IPR032675">
    <property type="entry name" value="LRR_dom_sf"/>
</dbReference>
<dbReference type="PANTHER" id="PTHR45661">
    <property type="entry name" value="SURFACE ANTIGEN"/>
    <property type="match status" value="1"/>
</dbReference>
<dbReference type="Proteomes" id="UP001295423">
    <property type="component" value="Unassembled WGS sequence"/>
</dbReference>
<dbReference type="SUPFAM" id="SSF52058">
    <property type="entry name" value="L domain-like"/>
    <property type="match status" value="1"/>
</dbReference>
<dbReference type="InterPro" id="IPR026906">
    <property type="entry name" value="LRR_5"/>
</dbReference>
<keyword evidence="2" id="KW-1185">Reference proteome</keyword>
<name>A0AAD2G201_9STRA</name>
<dbReference type="Gene3D" id="3.80.10.10">
    <property type="entry name" value="Ribonuclease Inhibitor"/>
    <property type="match status" value="2"/>
</dbReference>
<dbReference type="Pfam" id="PF13306">
    <property type="entry name" value="LRR_5"/>
    <property type="match status" value="2"/>
</dbReference>
<protein>
    <submittedName>
        <fullName evidence="1">Uncharacterized protein</fullName>
    </submittedName>
</protein>
<accession>A0AAD2G201</accession>
<evidence type="ECO:0000313" key="1">
    <source>
        <dbReference type="EMBL" id="CAJ1957558.1"/>
    </source>
</evidence>
<evidence type="ECO:0000313" key="2">
    <source>
        <dbReference type="Proteomes" id="UP001295423"/>
    </source>
</evidence>
<proteinExistence type="predicted"/>
<gene>
    <name evidence="1" type="ORF">CYCCA115_LOCUS16771</name>
</gene>
<organism evidence="1 2">
    <name type="scientific">Cylindrotheca closterium</name>
    <dbReference type="NCBI Taxonomy" id="2856"/>
    <lineage>
        <taxon>Eukaryota</taxon>
        <taxon>Sar</taxon>
        <taxon>Stramenopiles</taxon>
        <taxon>Ochrophyta</taxon>
        <taxon>Bacillariophyta</taxon>
        <taxon>Bacillariophyceae</taxon>
        <taxon>Bacillariophycidae</taxon>
        <taxon>Bacillariales</taxon>
        <taxon>Bacillariaceae</taxon>
        <taxon>Cylindrotheca</taxon>
    </lineage>
</organism>
<dbReference type="InterPro" id="IPR036770">
    <property type="entry name" value="Ankyrin_rpt-contain_sf"/>
</dbReference>
<dbReference type="SUPFAM" id="SSF48403">
    <property type="entry name" value="Ankyrin repeat"/>
    <property type="match status" value="1"/>
</dbReference>
<dbReference type="AlphaFoldDB" id="A0AAD2G201"/>
<dbReference type="PANTHER" id="PTHR45661:SF3">
    <property type="entry name" value="IG-LIKE DOMAIN-CONTAINING PROTEIN"/>
    <property type="match status" value="1"/>
</dbReference>